<dbReference type="OrthoDB" id="2653987at2759"/>
<accession>A0A5C2RRB0</accession>
<dbReference type="AlphaFoldDB" id="A0A5C2RRB0"/>
<organism evidence="2 3">
    <name type="scientific">Lentinus tigrinus ALCF2SS1-6</name>
    <dbReference type="NCBI Taxonomy" id="1328759"/>
    <lineage>
        <taxon>Eukaryota</taxon>
        <taxon>Fungi</taxon>
        <taxon>Dikarya</taxon>
        <taxon>Basidiomycota</taxon>
        <taxon>Agaricomycotina</taxon>
        <taxon>Agaricomycetes</taxon>
        <taxon>Polyporales</taxon>
        <taxon>Polyporaceae</taxon>
        <taxon>Lentinus</taxon>
    </lineage>
</organism>
<keyword evidence="3" id="KW-1185">Reference proteome</keyword>
<feature type="region of interest" description="Disordered" evidence="1">
    <location>
        <begin position="1"/>
        <end position="41"/>
    </location>
</feature>
<dbReference type="Proteomes" id="UP000313359">
    <property type="component" value="Unassembled WGS sequence"/>
</dbReference>
<protein>
    <submittedName>
        <fullName evidence="2">Uncharacterized protein</fullName>
    </submittedName>
</protein>
<sequence>MIPTTTRGRSSHLLPRTTITSAPSPPGLPAQTSSSRTSPACPHRSTHACANTCVRRPLRCDVHNNPQLLASSDHHPANPFKSWRNHRTLPFLLRGSSLACTRPSISPTARPSSSRACPCTFAPSKHPFALFKSRVGTTVAPASTLTDAISLSRATSTSRNATEKRRAHKSSQSPTYQPYTSIGSTLGPEAIADFSIEVFADLRGLVNMYRTHPLWFLCCARRCQLQRSRGMDLEASVTGRCCCNAQGHTPPIPWLQCLPQ</sequence>
<feature type="region of interest" description="Disordered" evidence="1">
    <location>
        <begin position="151"/>
        <end position="179"/>
    </location>
</feature>
<dbReference type="EMBL" id="ML122308">
    <property type="protein sequence ID" value="RPD54208.1"/>
    <property type="molecule type" value="Genomic_DNA"/>
</dbReference>
<gene>
    <name evidence="2" type="ORF">L227DRAFT_354323</name>
</gene>
<evidence type="ECO:0000256" key="1">
    <source>
        <dbReference type="SAM" id="MobiDB-lite"/>
    </source>
</evidence>
<feature type="compositionally biased region" description="Polar residues" evidence="1">
    <location>
        <begin position="170"/>
        <end position="179"/>
    </location>
</feature>
<evidence type="ECO:0000313" key="3">
    <source>
        <dbReference type="Proteomes" id="UP000313359"/>
    </source>
</evidence>
<evidence type="ECO:0000313" key="2">
    <source>
        <dbReference type="EMBL" id="RPD54208.1"/>
    </source>
</evidence>
<name>A0A5C2RRB0_9APHY</name>
<proteinExistence type="predicted"/>
<feature type="compositionally biased region" description="Polar residues" evidence="1">
    <location>
        <begin position="151"/>
        <end position="160"/>
    </location>
</feature>
<reference evidence="2" key="1">
    <citation type="journal article" date="2018" name="Genome Biol. Evol.">
        <title>Genomics and development of Lentinus tigrinus, a white-rot wood-decaying mushroom with dimorphic fruiting bodies.</title>
        <authorList>
            <person name="Wu B."/>
            <person name="Xu Z."/>
            <person name="Knudson A."/>
            <person name="Carlson A."/>
            <person name="Chen N."/>
            <person name="Kovaka S."/>
            <person name="LaButti K."/>
            <person name="Lipzen A."/>
            <person name="Pennachio C."/>
            <person name="Riley R."/>
            <person name="Schakwitz W."/>
            <person name="Umezawa K."/>
            <person name="Ohm R.A."/>
            <person name="Grigoriev I.V."/>
            <person name="Nagy L.G."/>
            <person name="Gibbons J."/>
            <person name="Hibbett D."/>
        </authorList>
    </citation>
    <scope>NUCLEOTIDE SEQUENCE [LARGE SCALE GENOMIC DNA]</scope>
    <source>
        <strain evidence="2">ALCF2SS1-6</strain>
    </source>
</reference>